<evidence type="ECO:0000259" key="7">
    <source>
        <dbReference type="Pfam" id="PF00155"/>
    </source>
</evidence>
<feature type="domain" description="Aminotransferase class I/classII large" evidence="7">
    <location>
        <begin position="40"/>
        <end position="391"/>
    </location>
</feature>
<dbReference type="Proteomes" id="UP000190341">
    <property type="component" value="Unassembled WGS sequence"/>
</dbReference>
<evidence type="ECO:0000256" key="6">
    <source>
        <dbReference type="ARBA" id="ARBA00026106"/>
    </source>
</evidence>
<sequence length="426" mass="46491">MSSLPPSAKLATRERLSEVRYEIRGELARRARELEAQGRKLIKLNIGNPGAFGFRAPAHLQKAIIGDIDHTDPYTHQQGLPAAREAVAAAYAARGTPHAHPDRVFIGNGVSELIDLSLRALLNPGDEVLVPSPDYPLWSAATILNDGRPVYYRCDPDNDFLPDPNEIEQLVSSRTRAIVLINPNNPTGATYPRELLERIVAIAAKHHLLLMVDEIYDQVLYDDAKFEPVAPLAGDHPCITFSGLSKVHRACGWRVGWSVLSGDIERVREFLHAMDLLSALRLCANVPGQYAVAAAVNGPDTISALCAPGGRLYETRRAVIDACEASDHLELVRPAGALYAFPAVVGDAARGFDDHAFALELMESEGVLVVPGSSFNVPYRHHFRVTLLPEAAVMRDVFARIDRALARRAEAVTKVVPIKGRSRPAA</sequence>
<dbReference type="InterPro" id="IPR004839">
    <property type="entry name" value="Aminotransferase_I/II_large"/>
</dbReference>
<dbReference type="Gene3D" id="3.40.640.10">
    <property type="entry name" value="Type I PLP-dependent aspartate aminotransferase-like (Major domain)"/>
    <property type="match status" value="1"/>
</dbReference>
<dbReference type="OrthoDB" id="9803354at2"/>
<evidence type="ECO:0000256" key="3">
    <source>
        <dbReference type="ARBA" id="ARBA00022576"/>
    </source>
</evidence>
<keyword evidence="5" id="KW-0663">Pyridoxal phosphate</keyword>
<protein>
    <recommendedName>
        <fullName evidence="6">alanine transaminase</fullName>
        <ecNumber evidence="6">2.6.1.2</ecNumber>
    </recommendedName>
</protein>
<comment type="similarity">
    <text evidence="2">Belongs to the class-I pyridoxal-phosphate-dependent aminotransferase family.</text>
</comment>
<dbReference type="Pfam" id="PF00155">
    <property type="entry name" value="Aminotran_1_2"/>
    <property type="match status" value="1"/>
</dbReference>
<dbReference type="EMBL" id="FUZV01000001">
    <property type="protein sequence ID" value="SKC67978.1"/>
    <property type="molecule type" value="Genomic_DNA"/>
</dbReference>
<keyword evidence="9" id="KW-1185">Reference proteome</keyword>
<evidence type="ECO:0000256" key="4">
    <source>
        <dbReference type="ARBA" id="ARBA00022679"/>
    </source>
</evidence>
<evidence type="ECO:0000256" key="2">
    <source>
        <dbReference type="ARBA" id="ARBA00007441"/>
    </source>
</evidence>
<dbReference type="GO" id="GO:0030170">
    <property type="term" value="F:pyridoxal phosphate binding"/>
    <property type="evidence" value="ECO:0007669"/>
    <property type="project" value="InterPro"/>
</dbReference>
<dbReference type="GO" id="GO:0004021">
    <property type="term" value="F:L-alanine:2-oxoglutarate aminotransferase activity"/>
    <property type="evidence" value="ECO:0007669"/>
    <property type="project" value="UniProtKB-EC"/>
</dbReference>
<dbReference type="STRING" id="428993.SAMN06296058_2120"/>
<keyword evidence="4 8" id="KW-0808">Transferase</keyword>
<dbReference type="EC" id="2.6.1.2" evidence="6"/>
<dbReference type="AlphaFoldDB" id="A0A1T5KXS0"/>
<reference evidence="8 9" key="1">
    <citation type="submission" date="2017-02" db="EMBL/GenBank/DDBJ databases">
        <authorList>
            <person name="Peterson S.W."/>
        </authorList>
    </citation>
    <scope>NUCLEOTIDE SEQUENCE [LARGE SCALE GENOMIC DNA]</scope>
    <source>
        <strain evidence="8 9">P15</strain>
    </source>
</reference>
<evidence type="ECO:0000313" key="8">
    <source>
        <dbReference type="EMBL" id="SKC67978.1"/>
    </source>
</evidence>
<gene>
    <name evidence="8" type="ORF">SAMN06296058_2120</name>
</gene>
<evidence type="ECO:0000313" key="9">
    <source>
        <dbReference type="Proteomes" id="UP000190341"/>
    </source>
</evidence>
<dbReference type="CDD" id="cd00609">
    <property type="entry name" value="AAT_like"/>
    <property type="match status" value="1"/>
</dbReference>
<dbReference type="InterPro" id="IPR015424">
    <property type="entry name" value="PyrdxlP-dep_Trfase"/>
</dbReference>
<keyword evidence="3 8" id="KW-0032">Aminotransferase</keyword>
<evidence type="ECO:0000256" key="1">
    <source>
        <dbReference type="ARBA" id="ARBA00001933"/>
    </source>
</evidence>
<accession>A0A1T5KXS0</accession>
<dbReference type="SUPFAM" id="SSF53383">
    <property type="entry name" value="PLP-dependent transferases"/>
    <property type="match status" value="1"/>
</dbReference>
<organism evidence="8 9">
    <name type="scientific">Pseudoxanthomonas indica</name>
    <dbReference type="NCBI Taxonomy" id="428993"/>
    <lineage>
        <taxon>Bacteria</taxon>
        <taxon>Pseudomonadati</taxon>
        <taxon>Pseudomonadota</taxon>
        <taxon>Gammaproteobacteria</taxon>
        <taxon>Lysobacterales</taxon>
        <taxon>Lysobacteraceae</taxon>
        <taxon>Pseudoxanthomonas</taxon>
    </lineage>
</organism>
<dbReference type="InterPro" id="IPR015421">
    <property type="entry name" value="PyrdxlP-dep_Trfase_major"/>
</dbReference>
<dbReference type="Gene3D" id="3.90.1150.10">
    <property type="entry name" value="Aspartate Aminotransferase, domain 1"/>
    <property type="match status" value="1"/>
</dbReference>
<comment type="cofactor">
    <cofactor evidence="1">
        <name>pyridoxal 5'-phosphate</name>
        <dbReference type="ChEBI" id="CHEBI:597326"/>
    </cofactor>
</comment>
<proteinExistence type="inferred from homology"/>
<dbReference type="PANTHER" id="PTHR43488:SF2">
    <property type="entry name" value="GLUTAMATE-PYRUVATE AMINOTRANSFERASE ALAA"/>
    <property type="match status" value="1"/>
</dbReference>
<dbReference type="PANTHER" id="PTHR43488">
    <property type="entry name" value="GLUTAMATE-PYRUVATE AMINOTRANSFERASE ALAA"/>
    <property type="match status" value="1"/>
</dbReference>
<dbReference type="RefSeq" id="WP_079724338.1">
    <property type="nucleotide sequence ID" value="NZ_BMCL01000002.1"/>
</dbReference>
<name>A0A1T5KXS0_9GAMM</name>
<dbReference type="InterPro" id="IPR051926">
    <property type="entry name" value="Ala_Aminotransferase"/>
</dbReference>
<dbReference type="InterPro" id="IPR015422">
    <property type="entry name" value="PyrdxlP-dep_Trfase_small"/>
</dbReference>
<evidence type="ECO:0000256" key="5">
    <source>
        <dbReference type="ARBA" id="ARBA00022898"/>
    </source>
</evidence>